<dbReference type="PANTHER" id="PTHR42770:SF18">
    <property type="entry name" value="ARGININE_AGMATINE ANTIPORTER"/>
    <property type="match status" value="1"/>
</dbReference>
<keyword evidence="4 7" id="KW-1133">Transmembrane helix</keyword>
<dbReference type="Pfam" id="PF13520">
    <property type="entry name" value="AA_permease_2"/>
    <property type="match status" value="1"/>
</dbReference>
<comment type="caution">
    <text evidence="8">The sequence shown here is derived from an EMBL/GenBank/DDBJ whole genome shotgun (WGS) entry which is preliminary data.</text>
</comment>
<name>A0A919RA97_9ACTN</name>
<feature type="transmembrane region" description="Helical" evidence="7">
    <location>
        <begin position="424"/>
        <end position="443"/>
    </location>
</feature>
<feature type="region of interest" description="Disordered" evidence="6">
    <location>
        <begin position="1"/>
        <end position="46"/>
    </location>
</feature>
<feature type="compositionally biased region" description="Basic and acidic residues" evidence="6">
    <location>
        <begin position="15"/>
        <end position="31"/>
    </location>
</feature>
<keyword evidence="3 7" id="KW-0812">Transmembrane</keyword>
<feature type="transmembrane region" description="Helical" evidence="7">
    <location>
        <begin position="265"/>
        <end position="287"/>
    </location>
</feature>
<feature type="transmembrane region" description="Helical" evidence="7">
    <location>
        <begin position="449"/>
        <end position="467"/>
    </location>
</feature>
<dbReference type="AlphaFoldDB" id="A0A919RA97"/>
<feature type="transmembrane region" description="Helical" evidence="7">
    <location>
        <begin position="362"/>
        <end position="383"/>
    </location>
</feature>
<evidence type="ECO:0000313" key="8">
    <source>
        <dbReference type="EMBL" id="GII90265.1"/>
    </source>
</evidence>
<proteinExistence type="predicted"/>
<keyword evidence="5 7" id="KW-0472">Membrane</keyword>
<dbReference type="Proteomes" id="UP000606172">
    <property type="component" value="Unassembled WGS sequence"/>
</dbReference>
<evidence type="ECO:0000256" key="4">
    <source>
        <dbReference type="ARBA" id="ARBA00022989"/>
    </source>
</evidence>
<dbReference type="GO" id="GO:0005886">
    <property type="term" value="C:plasma membrane"/>
    <property type="evidence" value="ECO:0007669"/>
    <property type="project" value="UniProtKB-SubCell"/>
</dbReference>
<feature type="transmembrane region" description="Helical" evidence="7">
    <location>
        <begin position="54"/>
        <end position="74"/>
    </location>
</feature>
<dbReference type="InterPro" id="IPR002293">
    <property type="entry name" value="AA/rel_permease1"/>
</dbReference>
<dbReference type="PANTHER" id="PTHR42770">
    <property type="entry name" value="AMINO ACID TRANSPORTER-RELATED"/>
    <property type="match status" value="1"/>
</dbReference>
<organism evidence="8 9">
    <name type="scientific">Sinosporangium siamense</name>
    <dbReference type="NCBI Taxonomy" id="1367973"/>
    <lineage>
        <taxon>Bacteria</taxon>
        <taxon>Bacillati</taxon>
        <taxon>Actinomycetota</taxon>
        <taxon>Actinomycetes</taxon>
        <taxon>Streptosporangiales</taxon>
        <taxon>Streptosporangiaceae</taxon>
        <taxon>Sinosporangium</taxon>
    </lineage>
</organism>
<accession>A0A919RA97</accession>
<reference evidence="8" key="1">
    <citation type="submission" date="2021-01" db="EMBL/GenBank/DDBJ databases">
        <title>Whole genome shotgun sequence of Sinosporangium siamense NBRC 109515.</title>
        <authorList>
            <person name="Komaki H."/>
            <person name="Tamura T."/>
        </authorList>
    </citation>
    <scope>NUCLEOTIDE SEQUENCE</scope>
    <source>
        <strain evidence="8">NBRC 109515</strain>
    </source>
</reference>
<dbReference type="GO" id="GO:0022857">
    <property type="term" value="F:transmembrane transporter activity"/>
    <property type="evidence" value="ECO:0007669"/>
    <property type="project" value="InterPro"/>
</dbReference>
<evidence type="ECO:0000256" key="7">
    <source>
        <dbReference type="SAM" id="Phobius"/>
    </source>
</evidence>
<dbReference type="Gene3D" id="1.20.1740.10">
    <property type="entry name" value="Amino acid/polyamine transporter I"/>
    <property type="match status" value="1"/>
</dbReference>
<evidence type="ECO:0000256" key="1">
    <source>
        <dbReference type="ARBA" id="ARBA00004651"/>
    </source>
</evidence>
<feature type="transmembrane region" description="Helical" evidence="7">
    <location>
        <begin position="307"/>
        <end position="331"/>
    </location>
</feature>
<dbReference type="EMBL" id="BOOW01000006">
    <property type="protein sequence ID" value="GII90265.1"/>
    <property type="molecule type" value="Genomic_DNA"/>
</dbReference>
<evidence type="ECO:0000313" key="9">
    <source>
        <dbReference type="Proteomes" id="UP000606172"/>
    </source>
</evidence>
<dbReference type="InterPro" id="IPR050367">
    <property type="entry name" value="APC_superfamily"/>
</dbReference>
<dbReference type="PIRSF" id="PIRSF006060">
    <property type="entry name" value="AA_transporter"/>
    <property type="match status" value="1"/>
</dbReference>
<dbReference type="RefSeq" id="WP_204020565.1">
    <property type="nucleotide sequence ID" value="NZ_BOOW01000006.1"/>
</dbReference>
<sequence length="483" mass="50200">MGESSGEGPPGPLAADRHDGRDDGQNGRDGQDGCDGQDGGTPHAPEGELGLAQATALVVGNIVGTGIFLLPAALAAFGTISILAFGVVTVGAIALAVVFGRLGARLPAAGGPYAYSRDAFGEFPGFLNAWSFWITAWAGNAGIAFAWVGYVNYFLHWDSTLGKVAIGLFGLCLPALINLSGVRNMGTFQLVTAVLKFLPLIFISVVGLAFVRTADFGPFNATGNSWPAALSGAAALVLFAYSGVESATVAAEKVRDPVRNIARASVFGCLACAALYMLSTVAVFGTVPHDELVASEAPFADAVDNMFGGGVWGGVMAACAVVSGIGALNGWTMLVAEMPMASARDGLFPSVFAKVNARNVPYVGILAGTLFASVTFVAAFSAVNAFSAILLLATFTTAVPYMFSAAAQLFWLVTRGRRAERRHMARDVTVAAIALLFTFWMVVGAGTHAVFQGTLMLLAGIPVYIWIKASRGEYGVDRTKEIK</sequence>
<comment type="subcellular location">
    <subcellularLocation>
        <location evidence="1">Cell membrane</location>
        <topology evidence="1">Multi-pass membrane protein</topology>
    </subcellularLocation>
</comment>
<evidence type="ECO:0000256" key="2">
    <source>
        <dbReference type="ARBA" id="ARBA00022475"/>
    </source>
</evidence>
<evidence type="ECO:0000256" key="3">
    <source>
        <dbReference type="ARBA" id="ARBA00022692"/>
    </source>
</evidence>
<feature type="transmembrane region" description="Helical" evidence="7">
    <location>
        <begin position="226"/>
        <end position="244"/>
    </location>
</feature>
<feature type="transmembrane region" description="Helical" evidence="7">
    <location>
        <begin position="125"/>
        <end position="148"/>
    </location>
</feature>
<feature type="transmembrane region" description="Helical" evidence="7">
    <location>
        <begin position="193"/>
        <end position="214"/>
    </location>
</feature>
<feature type="transmembrane region" description="Helical" evidence="7">
    <location>
        <begin position="80"/>
        <end position="104"/>
    </location>
</feature>
<keyword evidence="2" id="KW-1003">Cell membrane</keyword>
<protein>
    <submittedName>
        <fullName evidence="8">Transporter</fullName>
    </submittedName>
</protein>
<evidence type="ECO:0000256" key="5">
    <source>
        <dbReference type="ARBA" id="ARBA00023136"/>
    </source>
</evidence>
<keyword evidence="9" id="KW-1185">Reference proteome</keyword>
<evidence type="ECO:0000256" key="6">
    <source>
        <dbReference type="SAM" id="MobiDB-lite"/>
    </source>
</evidence>
<gene>
    <name evidence="8" type="ORF">Ssi02_04960</name>
</gene>
<feature type="transmembrane region" description="Helical" evidence="7">
    <location>
        <begin position="389"/>
        <end position="412"/>
    </location>
</feature>